<evidence type="ECO:0000313" key="2">
    <source>
        <dbReference type="Proteomes" id="UP001283361"/>
    </source>
</evidence>
<sequence length="66" mass="7479">MCDCLLLPISIGVSDRSGHRTDLQSNTGREKLKYRGDYSFFRVPDQLRQDPDTEGNFSTYHLLAGS</sequence>
<dbReference type="AlphaFoldDB" id="A0AAE1EBW2"/>
<comment type="caution">
    <text evidence="1">The sequence shown here is derived from an EMBL/GenBank/DDBJ whole genome shotgun (WGS) entry which is preliminary data.</text>
</comment>
<keyword evidence="2" id="KW-1185">Reference proteome</keyword>
<reference evidence="1" key="1">
    <citation type="journal article" date="2023" name="G3 (Bethesda)">
        <title>A reference genome for the long-term kleptoplast-retaining sea slug Elysia crispata morphotype clarki.</title>
        <authorList>
            <person name="Eastman K.E."/>
            <person name="Pendleton A.L."/>
            <person name="Shaikh M.A."/>
            <person name="Suttiyut T."/>
            <person name="Ogas R."/>
            <person name="Tomko P."/>
            <person name="Gavelis G."/>
            <person name="Widhalm J.R."/>
            <person name="Wisecaver J.H."/>
        </authorList>
    </citation>
    <scope>NUCLEOTIDE SEQUENCE</scope>
    <source>
        <strain evidence="1">ECLA1</strain>
    </source>
</reference>
<dbReference type="EMBL" id="JAWDGP010000384">
    <property type="protein sequence ID" value="KAK3800985.1"/>
    <property type="molecule type" value="Genomic_DNA"/>
</dbReference>
<protein>
    <submittedName>
        <fullName evidence="1">Uncharacterized protein</fullName>
    </submittedName>
</protein>
<name>A0AAE1EBW2_9GAST</name>
<gene>
    <name evidence="1" type="ORF">RRG08_001233</name>
</gene>
<proteinExistence type="predicted"/>
<organism evidence="1 2">
    <name type="scientific">Elysia crispata</name>
    <name type="common">lettuce slug</name>
    <dbReference type="NCBI Taxonomy" id="231223"/>
    <lineage>
        <taxon>Eukaryota</taxon>
        <taxon>Metazoa</taxon>
        <taxon>Spiralia</taxon>
        <taxon>Lophotrochozoa</taxon>
        <taxon>Mollusca</taxon>
        <taxon>Gastropoda</taxon>
        <taxon>Heterobranchia</taxon>
        <taxon>Euthyneura</taxon>
        <taxon>Panpulmonata</taxon>
        <taxon>Sacoglossa</taxon>
        <taxon>Placobranchoidea</taxon>
        <taxon>Plakobranchidae</taxon>
        <taxon>Elysia</taxon>
    </lineage>
</organism>
<accession>A0AAE1EBW2</accession>
<evidence type="ECO:0000313" key="1">
    <source>
        <dbReference type="EMBL" id="KAK3800985.1"/>
    </source>
</evidence>
<dbReference type="Proteomes" id="UP001283361">
    <property type="component" value="Unassembled WGS sequence"/>
</dbReference>